<accession>A0A225VI65</accession>
<dbReference type="Proteomes" id="UP000198211">
    <property type="component" value="Unassembled WGS sequence"/>
</dbReference>
<proteinExistence type="predicted"/>
<comment type="caution">
    <text evidence="2">The sequence shown here is derived from an EMBL/GenBank/DDBJ whole genome shotgun (WGS) entry which is preliminary data.</text>
</comment>
<keyword evidence="3" id="KW-1185">Reference proteome</keyword>
<evidence type="ECO:0000313" key="2">
    <source>
        <dbReference type="EMBL" id="OWZ04639.1"/>
    </source>
</evidence>
<dbReference type="AlphaFoldDB" id="A0A225VI65"/>
<dbReference type="OrthoDB" id="96084at2759"/>
<dbReference type="STRING" id="4795.A0A225VI65"/>
<dbReference type="InterPro" id="IPR038717">
    <property type="entry name" value="Tc1-like_DDE_dom"/>
</dbReference>
<sequence>YEEAAVQRVMRAARDDLDWRDVARNNDINLRTAYRWVAAARTNDAWESSPRKPRGGRRNAKITEEHVDYLLKARFGLRVSRQCVKKHVDGRMYTMKQTHRDNNYRNLPENKILRRDYIVDLLAFKSEGKRAVDKNTASKGSNIHVIACISADDLAYSEKRFGSFNSEKCNAFMRRLLTRIKRPTPLGNVVLVPDNAPSIEEVFKEEAFVDAEFLRLGPYSPLLNPIENWFSTFKSMMKRFLARHRPGILQVPPHRTIKAHREEYLKMAADLLVREAITPYLCYQCTLHTMKFHARAIQMKDMPVGE</sequence>
<dbReference type="Pfam" id="PF13358">
    <property type="entry name" value="DDE_3"/>
    <property type="match status" value="1"/>
</dbReference>
<evidence type="ECO:0000259" key="1">
    <source>
        <dbReference type="Pfam" id="PF13358"/>
    </source>
</evidence>
<dbReference type="InterPro" id="IPR009057">
    <property type="entry name" value="Homeodomain-like_sf"/>
</dbReference>
<feature type="non-terminal residue" evidence="2">
    <location>
        <position position="1"/>
    </location>
</feature>
<gene>
    <name evidence="2" type="ORF">PHMEG_00023426</name>
</gene>
<dbReference type="InterPro" id="IPR036397">
    <property type="entry name" value="RNaseH_sf"/>
</dbReference>
<dbReference type="Gene3D" id="3.30.420.10">
    <property type="entry name" value="Ribonuclease H-like superfamily/Ribonuclease H"/>
    <property type="match status" value="1"/>
</dbReference>
<evidence type="ECO:0000313" key="3">
    <source>
        <dbReference type="Proteomes" id="UP000198211"/>
    </source>
</evidence>
<dbReference type="SUPFAM" id="SSF46689">
    <property type="entry name" value="Homeodomain-like"/>
    <property type="match status" value="1"/>
</dbReference>
<protein>
    <recommendedName>
        <fullName evidence="1">Tc1-like transposase DDE domain-containing protein</fullName>
    </recommendedName>
</protein>
<reference evidence="3" key="1">
    <citation type="submission" date="2017-03" db="EMBL/GenBank/DDBJ databases">
        <title>Phytopthora megakarya and P. palmivora, two closely related causual agents of cacao black pod achieved similar genome size and gene model numbers by different mechanisms.</title>
        <authorList>
            <person name="Ali S."/>
            <person name="Shao J."/>
            <person name="Larry D.J."/>
            <person name="Kronmiller B."/>
            <person name="Shen D."/>
            <person name="Strem M.D."/>
            <person name="Melnick R.L."/>
            <person name="Guiltinan M.J."/>
            <person name="Tyler B.M."/>
            <person name="Meinhardt L.W."/>
            <person name="Bailey B.A."/>
        </authorList>
    </citation>
    <scope>NUCLEOTIDE SEQUENCE [LARGE SCALE GENOMIC DNA]</scope>
    <source>
        <strain evidence="3">zdho120</strain>
    </source>
</reference>
<name>A0A225VI65_9STRA</name>
<dbReference type="EMBL" id="NBNE01004855">
    <property type="protein sequence ID" value="OWZ04639.1"/>
    <property type="molecule type" value="Genomic_DNA"/>
</dbReference>
<dbReference type="GO" id="GO:0003676">
    <property type="term" value="F:nucleic acid binding"/>
    <property type="evidence" value="ECO:0007669"/>
    <property type="project" value="InterPro"/>
</dbReference>
<organism evidence="2 3">
    <name type="scientific">Phytophthora megakarya</name>
    <dbReference type="NCBI Taxonomy" id="4795"/>
    <lineage>
        <taxon>Eukaryota</taxon>
        <taxon>Sar</taxon>
        <taxon>Stramenopiles</taxon>
        <taxon>Oomycota</taxon>
        <taxon>Peronosporomycetes</taxon>
        <taxon>Peronosporales</taxon>
        <taxon>Peronosporaceae</taxon>
        <taxon>Phytophthora</taxon>
    </lineage>
</organism>
<feature type="domain" description="Tc1-like transposase DDE" evidence="1">
    <location>
        <begin position="124"/>
        <end position="239"/>
    </location>
</feature>